<keyword evidence="6 10" id="KW-0472">Membrane</keyword>
<reference evidence="13" key="1">
    <citation type="submission" date="2019-06" db="EMBL/GenBank/DDBJ databases">
        <authorList>
            <consortium name="Wellcome Sanger Institute Data Sharing"/>
        </authorList>
    </citation>
    <scope>NUCLEOTIDE SEQUENCE [LARGE SCALE GENOMIC DNA]</scope>
</reference>
<dbReference type="GO" id="GO:0000139">
    <property type="term" value="C:Golgi membrane"/>
    <property type="evidence" value="ECO:0007669"/>
    <property type="project" value="UniProtKB-SubCell"/>
</dbReference>
<comment type="similarity">
    <text evidence="7">Belongs to the FNDC3 family.</text>
</comment>
<dbReference type="Pfam" id="PF00041">
    <property type="entry name" value="fn3"/>
    <property type="match status" value="8"/>
</dbReference>
<dbReference type="InterPro" id="IPR013783">
    <property type="entry name" value="Ig-like_fold"/>
</dbReference>
<dbReference type="FunFam" id="2.60.40.10:FF:000185">
    <property type="entry name" value="Fibronectin type III domain containing 3A"/>
    <property type="match status" value="1"/>
</dbReference>
<keyword evidence="5" id="KW-0333">Golgi apparatus</keyword>
<feature type="transmembrane region" description="Helical" evidence="10">
    <location>
        <begin position="1151"/>
        <end position="1174"/>
    </location>
</feature>
<feature type="domain" description="Fibronectin type-III" evidence="12">
    <location>
        <begin position="361"/>
        <end position="434"/>
    </location>
</feature>
<feature type="domain" description="Fibronectin type-III" evidence="12">
    <location>
        <begin position="546"/>
        <end position="623"/>
    </location>
</feature>
<keyword evidence="14" id="KW-1185">Reference proteome</keyword>
<protein>
    <recommendedName>
        <fullName evidence="8">Fibronectin type-III domain-containing protein 3A</fullName>
    </recommendedName>
</protein>
<keyword evidence="11" id="KW-0732">Signal</keyword>
<name>A0A667YWE8_9TELE</name>
<dbReference type="Gene3D" id="2.60.40.10">
    <property type="entry name" value="Immunoglobulins"/>
    <property type="match status" value="9"/>
</dbReference>
<dbReference type="FunFam" id="2.60.40.10:FF:000180">
    <property type="entry name" value="Fibronectin type III domain containing 3A"/>
    <property type="match status" value="1"/>
</dbReference>
<feature type="domain" description="Fibronectin type-III" evidence="12">
    <location>
        <begin position="449"/>
        <end position="531"/>
    </location>
</feature>
<evidence type="ECO:0000313" key="14">
    <source>
        <dbReference type="Proteomes" id="UP000472263"/>
    </source>
</evidence>
<feature type="domain" description="Fibronectin type-III" evidence="12">
    <location>
        <begin position="1022"/>
        <end position="1101"/>
    </location>
</feature>
<dbReference type="FunFam" id="2.60.40.10:FF:000373">
    <property type="entry name" value="fibronectin type-III domain-containing protein 3A isoform X1"/>
    <property type="match status" value="1"/>
</dbReference>
<feature type="chain" id="PRO_5025536733" description="Fibronectin type-III domain-containing protein 3A" evidence="11">
    <location>
        <begin position="22"/>
        <end position="1175"/>
    </location>
</feature>
<gene>
    <name evidence="13" type="primary">FNDC3A</name>
    <name evidence="13" type="synonym">fndc3a</name>
</gene>
<dbReference type="PRINTS" id="PR00014">
    <property type="entry name" value="FNTYPEIII"/>
</dbReference>
<feature type="region of interest" description="Disordered" evidence="9">
    <location>
        <begin position="273"/>
        <end position="296"/>
    </location>
</feature>
<feature type="domain" description="Fibronectin type-III" evidence="12">
    <location>
        <begin position="638"/>
        <end position="720"/>
    </location>
</feature>
<dbReference type="Ensembl" id="ENSMMDT00005032905.1">
    <property type="protein sequence ID" value="ENSMMDP00005032182.1"/>
    <property type="gene ID" value="ENSMMDG00005011838.1"/>
</dbReference>
<feature type="domain" description="Fibronectin type-III" evidence="12">
    <location>
        <begin position="735"/>
        <end position="814"/>
    </location>
</feature>
<evidence type="ECO:0000256" key="11">
    <source>
        <dbReference type="SAM" id="SignalP"/>
    </source>
</evidence>
<dbReference type="Proteomes" id="UP000472263">
    <property type="component" value="Chromosome 13"/>
</dbReference>
<evidence type="ECO:0000256" key="2">
    <source>
        <dbReference type="ARBA" id="ARBA00022692"/>
    </source>
</evidence>
<dbReference type="SUPFAM" id="SSF49265">
    <property type="entry name" value="Fibronectin type III"/>
    <property type="match status" value="6"/>
</dbReference>
<dbReference type="FunFam" id="2.60.40.10:FF:000309">
    <property type="entry name" value="Fibronectin type III domain containing 3B"/>
    <property type="match status" value="1"/>
</dbReference>
<dbReference type="GeneTree" id="ENSGT00940000159319"/>
<evidence type="ECO:0000256" key="9">
    <source>
        <dbReference type="SAM" id="MobiDB-lite"/>
    </source>
</evidence>
<evidence type="ECO:0000313" key="13">
    <source>
        <dbReference type="Ensembl" id="ENSMMDP00005032182.1"/>
    </source>
</evidence>
<feature type="region of interest" description="Disordered" evidence="9">
    <location>
        <begin position="142"/>
        <end position="161"/>
    </location>
</feature>
<keyword evidence="3" id="KW-0677">Repeat</keyword>
<evidence type="ECO:0000259" key="12">
    <source>
        <dbReference type="SMART" id="SM00060"/>
    </source>
</evidence>
<evidence type="ECO:0000256" key="10">
    <source>
        <dbReference type="SAM" id="Phobius"/>
    </source>
</evidence>
<feature type="domain" description="Fibronectin type-III" evidence="12">
    <location>
        <begin position="253"/>
        <end position="346"/>
    </location>
</feature>
<feature type="region of interest" description="Disordered" evidence="9">
    <location>
        <begin position="1106"/>
        <end position="1142"/>
    </location>
</feature>
<evidence type="ECO:0000256" key="7">
    <source>
        <dbReference type="ARBA" id="ARBA00038207"/>
    </source>
</evidence>
<dbReference type="FunFam" id="2.60.40.10:FF:000337">
    <property type="entry name" value="fibronectin type-III domain-containing protein 3A isoform X2"/>
    <property type="match status" value="1"/>
</dbReference>
<dbReference type="FunFam" id="2.60.40.10:FF:000175">
    <property type="entry name" value="Fibronectin type III domain containing 3A"/>
    <property type="match status" value="1"/>
</dbReference>
<keyword evidence="2 10" id="KW-0812">Transmembrane</keyword>
<reference evidence="13" key="2">
    <citation type="submission" date="2025-08" db="UniProtKB">
        <authorList>
            <consortium name="Ensembl"/>
        </authorList>
    </citation>
    <scope>IDENTIFICATION</scope>
</reference>
<reference evidence="13" key="3">
    <citation type="submission" date="2025-09" db="UniProtKB">
        <authorList>
            <consortium name="Ensembl"/>
        </authorList>
    </citation>
    <scope>IDENTIFICATION</scope>
</reference>
<feature type="domain" description="Fibronectin type-III" evidence="12">
    <location>
        <begin position="926"/>
        <end position="1007"/>
    </location>
</feature>
<dbReference type="InterPro" id="IPR003961">
    <property type="entry name" value="FN3_dom"/>
</dbReference>
<dbReference type="SMART" id="SM00060">
    <property type="entry name" value="FN3"/>
    <property type="match status" value="9"/>
</dbReference>
<evidence type="ECO:0000256" key="1">
    <source>
        <dbReference type="ARBA" id="ARBA00004194"/>
    </source>
</evidence>
<sequence length="1175" mass="127530">HIISLIGTTLVILVQVNPGEAFTIRREDGHLQCITGPAQVPMMSPNGSVPPIYVPPGYVSQIIEENGVRRVLVLPQQPEFHPGGHSPLHHPPPPPHAHLPAFIPHPAMMPPPPHLYTGMAGGVGDMSSQYISQYHPAHIYSEQDSHSQHGRPPFVHRDERTSKTYERLQKKLKERQGGGGGGPVKDSPPPSPQKTRSSPTTLDIHNGVGGKGLEAEQGQPSNTAAGPDKQTSRGKNGESGELDEEAQALQALLSTISKPAVSDIQARGAVLSWSAPTRPEREEGGVEDDSSPSEPFSYEVSISYSGKDGKYKSTHSGEELSATLEDLRPATDYHVRVQAMCNCLQGSPSEAVSFTTLSCEPEPPNPPRKASGTKNTLVLQWKAPCDNGSKIQNYILQWDEQCYYGPQKQYRVTKLSPASRYSFRLAAKNDMGTSEFSEVVDLFTSCSVPSPPLPPELLKAGVTWLCLQWQRPTGSPKEDDIYYVLEMEEEGSGYGFQPSYDGEELSCTVRNLHRSTKYKFRVAAYNSEGKSNPSQVAEFTTNPDRPSCPCRPVIKGRVLPTKPPKDDGGAEVTKYVVELSEGLSGLSWELVYTGPAMEHVCESLKPGCSYQTRIYCMSEGGQSPLSETLQVQTPAVPPGPCQPPRLVGKPKAREVQLRWGPPQVDGGSPVSCYSVEVSGPQTEESREVYQGPELDCTVGSLLPGKTYSFRLKAANKAGFGPFSERCEVTTGPGAPEPCKAPCTTCKSPSCVVVSWEAPPCNGAPVTEFRLEWGAAEGSMQVCYSGPALSHEMKGLLPATNYFCRVQAVNVAGVGPFSEVVLCQTPCSVPAAVSNVHDDGGSPPPPLYSPSTCLGLCWEPPCDHGSEITSYLIDLGERQPIAVGPVTKYIIQHLQPDTSYRIRIQALNSLGAGPFSHTFKLKTKPLPPQPPRLECTAFSHQTLRLKWGDGPAKAATSDALQYQLQMEDKSGRFISLYKGPCHTHKVQRLNESTSYSFRIQAFNEAGEGPFSNVYTFTTPRSPPAPVKAPKVERLEDNSCEVTWEALPPMKGDPIIYTLQCMMGNSDFKQAYKGSATSHHVHNLQPSSDYRFRVCAIRQCQDAPELSGPYSPTVTLSPQRSDVAAGGGATGSGSRAGAESSRPRRSLTDEQCAFLLLMVFAVIAILIAFVIQYFVIK</sequence>
<dbReference type="PANTHER" id="PTHR24099:SF9">
    <property type="entry name" value="FIBRONECTIN TYPE-III DOMAIN-CONTAINING PROTEIN 3A"/>
    <property type="match status" value="1"/>
</dbReference>
<evidence type="ECO:0000256" key="4">
    <source>
        <dbReference type="ARBA" id="ARBA00022989"/>
    </source>
</evidence>
<organism evidence="13 14">
    <name type="scientific">Myripristis murdjan</name>
    <name type="common">pinecone soldierfish</name>
    <dbReference type="NCBI Taxonomy" id="586833"/>
    <lineage>
        <taxon>Eukaryota</taxon>
        <taxon>Metazoa</taxon>
        <taxon>Chordata</taxon>
        <taxon>Craniata</taxon>
        <taxon>Vertebrata</taxon>
        <taxon>Euteleostomi</taxon>
        <taxon>Actinopterygii</taxon>
        <taxon>Neopterygii</taxon>
        <taxon>Teleostei</taxon>
        <taxon>Neoteleostei</taxon>
        <taxon>Acanthomorphata</taxon>
        <taxon>Holocentriformes</taxon>
        <taxon>Holocentridae</taxon>
        <taxon>Myripristis</taxon>
    </lineage>
</organism>
<feature type="region of interest" description="Disordered" evidence="9">
    <location>
        <begin position="172"/>
        <end position="243"/>
    </location>
</feature>
<accession>A0A667YWE8</accession>
<comment type="subcellular location">
    <subcellularLocation>
        <location evidence="1">Golgi apparatus membrane</location>
        <topology evidence="1">Single-pass membrane protein</topology>
    </subcellularLocation>
</comment>
<dbReference type="CDD" id="cd00063">
    <property type="entry name" value="FN3"/>
    <property type="match status" value="9"/>
</dbReference>
<dbReference type="FunFam" id="2.60.40.10:FF:000366">
    <property type="entry name" value="fibronectin type-III domain-containing protein 3A isoform X1"/>
    <property type="match status" value="1"/>
</dbReference>
<evidence type="ECO:0000256" key="3">
    <source>
        <dbReference type="ARBA" id="ARBA00022737"/>
    </source>
</evidence>
<feature type="signal peptide" evidence="11">
    <location>
        <begin position="1"/>
        <end position="21"/>
    </location>
</feature>
<dbReference type="AlphaFoldDB" id="A0A667YWE8"/>
<feature type="compositionally biased region" description="Polar residues" evidence="9">
    <location>
        <begin position="1108"/>
        <end position="1118"/>
    </location>
</feature>
<dbReference type="InterPro" id="IPR050617">
    <property type="entry name" value="E3_ligase_FN3/SPRY"/>
</dbReference>
<keyword evidence="4 10" id="KW-1133">Transmembrane helix</keyword>
<evidence type="ECO:0000256" key="5">
    <source>
        <dbReference type="ARBA" id="ARBA00023034"/>
    </source>
</evidence>
<dbReference type="InterPro" id="IPR036116">
    <property type="entry name" value="FN3_sf"/>
</dbReference>
<dbReference type="FunFam" id="2.60.40.10:FF:000195">
    <property type="entry name" value="Fibronectin type III domain containing 3A"/>
    <property type="match status" value="1"/>
</dbReference>
<feature type="domain" description="Fibronectin type-III" evidence="12">
    <location>
        <begin position="839"/>
        <end position="912"/>
    </location>
</feature>
<dbReference type="PANTHER" id="PTHR24099">
    <property type="entry name" value="E3 UBIQUITIN-PROTEIN LIGASE TRIM36-RELATED"/>
    <property type="match status" value="1"/>
</dbReference>
<feature type="compositionally biased region" description="Polar residues" evidence="9">
    <location>
        <begin position="193"/>
        <end position="203"/>
    </location>
</feature>
<proteinExistence type="inferred from homology"/>
<evidence type="ECO:0000256" key="6">
    <source>
        <dbReference type="ARBA" id="ARBA00023136"/>
    </source>
</evidence>
<evidence type="ECO:0000256" key="8">
    <source>
        <dbReference type="ARBA" id="ARBA00067092"/>
    </source>
</evidence>